<dbReference type="InterPro" id="IPR025410">
    <property type="entry name" value="Lant_dehyd"/>
</dbReference>
<dbReference type="PRINTS" id="PR01950">
    <property type="entry name" value="LANCSUPER"/>
</dbReference>
<dbReference type="InterPro" id="IPR012341">
    <property type="entry name" value="6hp_glycosidase-like_sf"/>
</dbReference>
<evidence type="ECO:0000259" key="1">
    <source>
        <dbReference type="Pfam" id="PF13575"/>
    </source>
</evidence>
<feature type="domain" description="Lantibiotic biosynthesis protein dehydration" evidence="1">
    <location>
        <begin position="223"/>
        <end position="596"/>
    </location>
</feature>
<dbReference type="Proteomes" id="UP001291309">
    <property type="component" value="Unassembled WGS sequence"/>
</dbReference>
<organism evidence="2 3">
    <name type="scientific">Hyalangium rubrum</name>
    <dbReference type="NCBI Taxonomy" id="3103134"/>
    <lineage>
        <taxon>Bacteria</taxon>
        <taxon>Pseudomonadati</taxon>
        <taxon>Myxococcota</taxon>
        <taxon>Myxococcia</taxon>
        <taxon>Myxococcales</taxon>
        <taxon>Cystobacterineae</taxon>
        <taxon>Archangiaceae</taxon>
        <taxon>Hyalangium</taxon>
    </lineage>
</organism>
<dbReference type="CDD" id="cd04792">
    <property type="entry name" value="LanM-like"/>
    <property type="match status" value="1"/>
</dbReference>
<dbReference type="InterPro" id="IPR017146">
    <property type="entry name" value="Lanti_2_LanM"/>
</dbReference>
<sequence length="1076" mass="118055">MQAPVPVFPWKKATFLHERAMAEAGGSERQSEAALQQAEQRASAWRQVMSVDEPVLEERLRSIGLSREDFLRVLASEEQAEGSAPGEPWERLIQEVLEDRYAGEPLPDSLQAPVSANAAGLPFSGFFQPFLRLGAARLRAGLAALQARQASGEPLVAPELEATLLEGLMQRLHELASRVLILELNVARMMDQLSGSTPRERFHHFSTVRLQEPGVRAALLEEYPVLARLMATSLERWCDTRLEFLGHLAEERELLGRTFLGGGALGPLVAIQGGVSDMHRGGRGVFLLRFGSGLRLVYKPKSLAVDVRFQQLVQWLNAEGMRHPHRVLTVVDRGDHGWVEYVACTGCDSREALQRFYWRQGSFLALLHLLSAVDFHLENLIASGEHPVLVDLEALFHPRMPPEPGERARARAWAMLDQSIVSVGMLPIFLYGREGRAGLDVSGLGGEAGQLSPQRVAMVEDLWSDTMRVVRRQGTMEGSNNRPQLGDAPVDPTDFTEDIVQGFQDTYALLASRREELAPRLRAFADVEVRHIARATQRYALLLHESHHPDFLRDGLERDKVLDHLWVEAGHLPAMRRLVPFEHEDLRLGDIPFFTARPGARHLWSSTGECIPDYFPRDSLSVVMRRLEGLEERDCANQVSFIRKAMVSLDKGRGPARTATTPEAQALLPEATAEECLAGAVAIGEALAAKAVRGATDASWIGLNLEDMKQWRWSLSPVGMDLYEGLGGMALFFACLAKRTGRADFEALARAAAEPVLESWREPRPESGSGMGVFVGRGAPVYVLGHLAALWNEPALLDEVRDGLSALEPLIDADMRLDLLSGSAGLAVALLGLYQRTKEPRYLEVAERCGRRLMATAVTLSEGVVAWKCEVGEQPLGGFSHGVTGICWALLELAAATGDARYAELAHRGLAYERLLFVPEQGNWKDLRAPGSTVTGPAGHFMAMWCHGAGGIALGRLLSLRHMDGPEVRAELETGLETTLRTGFGGSHCLCHGDVGNLEVLHLAGERLGEPRWTQAALRCATSVLRQGQQGEWRCGLLRGSESPGLLMGLAGIGHGLLRLSAPEWVPSVLALEPPR</sequence>
<name>A0ABU5GYV7_9BACT</name>
<dbReference type="RefSeq" id="WP_321544952.1">
    <property type="nucleotide sequence ID" value="NZ_JAXIVS010000002.1"/>
</dbReference>
<proteinExistence type="predicted"/>
<evidence type="ECO:0000313" key="3">
    <source>
        <dbReference type="Proteomes" id="UP001291309"/>
    </source>
</evidence>
<dbReference type="Pfam" id="PF13575">
    <property type="entry name" value="DUF4135"/>
    <property type="match status" value="1"/>
</dbReference>
<comment type="caution">
    <text evidence="2">The sequence shown here is derived from an EMBL/GenBank/DDBJ whole genome shotgun (WGS) entry which is preliminary data.</text>
</comment>
<dbReference type="NCBIfam" id="TIGR03897">
    <property type="entry name" value="lanti_2_LanM"/>
    <property type="match status" value="1"/>
</dbReference>
<dbReference type="SMART" id="SM01260">
    <property type="entry name" value="LANC_like"/>
    <property type="match status" value="1"/>
</dbReference>
<evidence type="ECO:0000313" key="2">
    <source>
        <dbReference type="EMBL" id="MDY7226231.1"/>
    </source>
</evidence>
<dbReference type="InterPro" id="IPR007822">
    <property type="entry name" value="LANC-like"/>
</dbReference>
<dbReference type="PIRSF" id="PIRSF037228">
    <property type="entry name" value="Lant_mod_RumM"/>
    <property type="match status" value="1"/>
</dbReference>
<reference evidence="2 3" key="1">
    <citation type="submission" date="2023-12" db="EMBL/GenBank/DDBJ databases">
        <title>the genome sequence of Hyalangium sp. s54d21.</title>
        <authorList>
            <person name="Zhang X."/>
        </authorList>
    </citation>
    <scope>NUCLEOTIDE SEQUENCE [LARGE SCALE GENOMIC DNA]</scope>
    <source>
        <strain evidence="3">s54d21</strain>
    </source>
</reference>
<dbReference type="Pfam" id="PF05147">
    <property type="entry name" value="LANC_like"/>
    <property type="match status" value="1"/>
</dbReference>
<dbReference type="EMBL" id="JAXIVS010000002">
    <property type="protein sequence ID" value="MDY7226231.1"/>
    <property type="molecule type" value="Genomic_DNA"/>
</dbReference>
<protein>
    <submittedName>
        <fullName evidence="2">Type 2 lanthipeptide synthetase LanM family protein</fullName>
    </submittedName>
</protein>
<dbReference type="SUPFAM" id="SSF158745">
    <property type="entry name" value="LanC-like"/>
    <property type="match status" value="1"/>
</dbReference>
<dbReference type="PRINTS" id="PR01955">
    <property type="entry name" value="LANCFRANKIA"/>
</dbReference>
<accession>A0ABU5GYV7</accession>
<keyword evidence="3" id="KW-1185">Reference proteome</keyword>
<gene>
    <name evidence="2" type="ORF">SYV04_07540</name>
</gene>
<dbReference type="Gene3D" id="1.50.10.10">
    <property type="match status" value="1"/>
</dbReference>